<evidence type="ECO:0000313" key="2">
    <source>
        <dbReference type="Proteomes" id="UP000789739"/>
    </source>
</evidence>
<accession>A0A9N9FK49</accession>
<sequence>MRFVVFEYFNTTKLSPEEIMRPRLEQLWAYRVNGMVRDLFKLANGQGIIYMLEAASMDEARELIGSLIPNTGLLSTFEFYVLNEYRGWQRLFRSNDKEIKDKLKNPLPILSNGPKQFVVGIARFNENFTREVYVHLAKEQSIAAWRLYMSGVLTEIYAIPAPLGVCVKLLVKDVEEAKEYFKVFPFDEAGILAWTFFQIQPFDFWTLLM</sequence>
<dbReference type="OrthoDB" id="2437289at2759"/>
<proteinExistence type="predicted"/>
<dbReference type="EMBL" id="CAJVPI010000476">
    <property type="protein sequence ID" value="CAG8539830.1"/>
    <property type="molecule type" value="Genomic_DNA"/>
</dbReference>
<reference evidence="1" key="1">
    <citation type="submission" date="2021-06" db="EMBL/GenBank/DDBJ databases">
        <authorList>
            <person name="Kallberg Y."/>
            <person name="Tangrot J."/>
            <person name="Rosling A."/>
        </authorList>
    </citation>
    <scope>NUCLEOTIDE SEQUENCE</scope>
    <source>
        <strain evidence="1">BR232B</strain>
    </source>
</reference>
<comment type="caution">
    <text evidence="1">The sequence shown here is derived from an EMBL/GenBank/DDBJ whole genome shotgun (WGS) entry which is preliminary data.</text>
</comment>
<name>A0A9N9FK49_9GLOM</name>
<protein>
    <submittedName>
        <fullName evidence="1">8956_t:CDS:1</fullName>
    </submittedName>
</protein>
<dbReference type="AlphaFoldDB" id="A0A9N9FK49"/>
<gene>
    <name evidence="1" type="ORF">PBRASI_LOCUS4530</name>
</gene>
<organism evidence="1 2">
    <name type="scientific">Paraglomus brasilianum</name>
    <dbReference type="NCBI Taxonomy" id="144538"/>
    <lineage>
        <taxon>Eukaryota</taxon>
        <taxon>Fungi</taxon>
        <taxon>Fungi incertae sedis</taxon>
        <taxon>Mucoromycota</taxon>
        <taxon>Glomeromycotina</taxon>
        <taxon>Glomeromycetes</taxon>
        <taxon>Paraglomerales</taxon>
        <taxon>Paraglomeraceae</taxon>
        <taxon>Paraglomus</taxon>
    </lineage>
</organism>
<keyword evidence="2" id="KW-1185">Reference proteome</keyword>
<evidence type="ECO:0000313" key="1">
    <source>
        <dbReference type="EMBL" id="CAG8539830.1"/>
    </source>
</evidence>
<dbReference type="Proteomes" id="UP000789739">
    <property type="component" value="Unassembled WGS sequence"/>
</dbReference>